<keyword evidence="5" id="KW-0560">Oxidoreductase</keyword>
<evidence type="ECO:0000256" key="5">
    <source>
        <dbReference type="ARBA" id="ARBA00023002"/>
    </source>
</evidence>
<dbReference type="InterPro" id="IPR001203">
    <property type="entry name" value="OxRdtase_Ald_Fedxn_C"/>
</dbReference>
<name>A0A381NIJ3_9ZZZZ</name>
<dbReference type="Gene3D" id="1.10.569.10">
    <property type="entry name" value="Aldehyde Ferredoxin Oxidoreductase Protein, subunit A, domain 2"/>
    <property type="match status" value="1"/>
</dbReference>
<evidence type="ECO:0000256" key="3">
    <source>
        <dbReference type="ARBA" id="ARBA00022485"/>
    </source>
</evidence>
<protein>
    <recommendedName>
        <fullName evidence="9">Aldehyde ferredoxin oxidoreductase N-terminal domain-containing protein</fullName>
    </recommendedName>
</protein>
<accession>A0A381NIJ3</accession>
<dbReference type="SUPFAM" id="SSF48310">
    <property type="entry name" value="Aldehyde ferredoxin oxidoreductase, C-terminal domains"/>
    <property type="match status" value="1"/>
</dbReference>
<dbReference type="Gene3D" id="3.60.9.10">
    <property type="entry name" value="Aldehyde ferredoxin oxidoreductase, N-terminal domain"/>
    <property type="match status" value="1"/>
</dbReference>
<evidence type="ECO:0000256" key="7">
    <source>
        <dbReference type="ARBA" id="ARBA00023014"/>
    </source>
</evidence>
<evidence type="ECO:0000313" key="10">
    <source>
        <dbReference type="EMBL" id="SUZ54416.1"/>
    </source>
</evidence>
<dbReference type="EMBL" id="UINC01000387">
    <property type="protein sequence ID" value="SUZ54416.1"/>
    <property type="molecule type" value="Genomic_DNA"/>
</dbReference>
<dbReference type="InterPro" id="IPR013984">
    <property type="entry name" value="Ald_Fedxn_OxRdtase_dom2"/>
</dbReference>
<organism evidence="10">
    <name type="scientific">marine metagenome</name>
    <dbReference type="NCBI Taxonomy" id="408172"/>
    <lineage>
        <taxon>unclassified sequences</taxon>
        <taxon>metagenomes</taxon>
        <taxon>ecological metagenomes</taxon>
    </lineage>
</organism>
<dbReference type="SUPFAM" id="SSF56228">
    <property type="entry name" value="Aldehyde ferredoxin oxidoreductase, N-terminal domain"/>
    <property type="match status" value="1"/>
</dbReference>
<dbReference type="GO" id="GO:0046872">
    <property type="term" value="F:metal ion binding"/>
    <property type="evidence" value="ECO:0007669"/>
    <property type="project" value="UniProtKB-KW"/>
</dbReference>
<evidence type="ECO:0000256" key="6">
    <source>
        <dbReference type="ARBA" id="ARBA00023004"/>
    </source>
</evidence>
<dbReference type="PANTHER" id="PTHR30038">
    <property type="entry name" value="ALDEHYDE FERREDOXIN OXIDOREDUCTASE"/>
    <property type="match status" value="1"/>
</dbReference>
<sequence length="608" mass="66478">MRNANSNSGTTFDPQKVWYTRATINLDTGIIDVKEVPCRNLEDVLGGFGRSFQMLMTRDITEALGADNPLVINTGLLTGSNVMTGLRTYFSAYSPLKYSDKGLPAAIWSAASGKFGSKMKWAGLDEIVVEGRSSHPQLIVIQESPDGPQVTLKSAEALLGMETHDKIMALQKDYADAHFAVIGPAGEAYENCYFAAVALSTENELKSGDDKCRFAGRGGMGTVMGSKNLIGLVAQSKDKLAKLAPEVKELNKKISTGPGSVKFREAGKGGLGGTWSNFPILDKFHALPQNNFRPKADGAVDQLFRENLEEEFVIKAESCYRCGINCHKNIYERTDDGKRGAFRAKFDYEPLNLLATNLGIHDGEQAWRLVQLVDNLGMDSISCGTTVGYVLGYNERHPDAPLCNGARFGDFDKIFELIDGAGRGLMPDVGRGVKRLSVKTGDLGYAMHVKGLELPAYLPETNPGYPWAIAGGHMTMGTFMSLVMEGDTSMDYWVKAITQKGLLQVRDDLLGTCKFAGMGQKMAIAAVQVEGGLDIPLEDLLAAVRRAYLRGLAIERKQGYQHAEYTLPAEAFDNPNPNVKTPAFLTREFFAELQQKVWEVFEPEMATL</sequence>
<dbReference type="InterPro" id="IPR036021">
    <property type="entry name" value="Tungsten_al_ferr_oxy-like_C"/>
</dbReference>
<evidence type="ECO:0000256" key="2">
    <source>
        <dbReference type="ARBA" id="ARBA00011032"/>
    </source>
</evidence>
<dbReference type="Pfam" id="PF02730">
    <property type="entry name" value="AFOR_N"/>
    <property type="match status" value="1"/>
</dbReference>
<keyword evidence="3" id="KW-0004">4Fe-4S</keyword>
<gene>
    <name evidence="10" type="ORF">METZ01_LOCUS7270</name>
</gene>
<evidence type="ECO:0000256" key="1">
    <source>
        <dbReference type="ARBA" id="ARBA00001966"/>
    </source>
</evidence>
<dbReference type="Gene3D" id="1.10.599.10">
    <property type="entry name" value="Aldehyde Ferredoxin Oxidoreductase Protein, subunit A, domain 3"/>
    <property type="match status" value="1"/>
</dbReference>
<keyword evidence="7" id="KW-0411">Iron-sulfur</keyword>
<keyword evidence="6" id="KW-0408">Iron</keyword>
<keyword evidence="4" id="KW-0479">Metal-binding</keyword>
<evidence type="ECO:0000256" key="4">
    <source>
        <dbReference type="ARBA" id="ARBA00022723"/>
    </source>
</evidence>
<evidence type="ECO:0000259" key="9">
    <source>
        <dbReference type="SMART" id="SM00790"/>
    </source>
</evidence>
<dbReference type="GO" id="GO:0016625">
    <property type="term" value="F:oxidoreductase activity, acting on the aldehyde or oxo group of donors, iron-sulfur protein as acceptor"/>
    <property type="evidence" value="ECO:0007669"/>
    <property type="project" value="InterPro"/>
</dbReference>
<comment type="cofactor">
    <cofactor evidence="8">
        <name>tungstopterin</name>
        <dbReference type="ChEBI" id="CHEBI:30402"/>
    </cofactor>
</comment>
<proteinExistence type="inferred from homology"/>
<reference evidence="10" key="1">
    <citation type="submission" date="2018-05" db="EMBL/GenBank/DDBJ databases">
        <authorList>
            <person name="Lanie J.A."/>
            <person name="Ng W.-L."/>
            <person name="Kazmierczak K.M."/>
            <person name="Andrzejewski T.M."/>
            <person name="Davidsen T.M."/>
            <person name="Wayne K.J."/>
            <person name="Tettelin H."/>
            <person name="Glass J.I."/>
            <person name="Rusch D."/>
            <person name="Podicherti R."/>
            <person name="Tsui H.-C.T."/>
            <person name="Winkler M.E."/>
        </authorList>
    </citation>
    <scope>NUCLEOTIDE SEQUENCE</scope>
</reference>
<dbReference type="InterPro" id="IPR051919">
    <property type="entry name" value="W-dependent_AOR"/>
</dbReference>
<evidence type="ECO:0000256" key="8">
    <source>
        <dbReference type="ARBA" id="ARBA00049934"/>
    </source>
</evidence>
<dbReference type="Pfam" id="PF01314">
    <property type="entry name" value="AFOR_C"/>
    <property type="match status" value="1"/>
</dbReference>
<dbReference type="InterPro" id="IPR013983">
    <property type="entry name" value="Ald_Fedxn_OxRdtase_N"/>
</dbReference>
<dbReference type="AlphaFoldDB" id="A0A381NIJ3"/>
<dbReference type="GO" id="GO:0051539">
    <property type="term" value="F:4 iron, 4 sulfur cluster binding"/>
    <property type="evidence" value="ECO:0007669"/>
    <property type="project" value="UniProtKB-KW"/>
</dbReference>
<comment type="cofactor">
    <cofactor evidence="1">
        <name>[4Fe-4S] cluster</name>
        <dbReference type="ChEBI" id="CHEBI:49883"/>
    </cofactor>
</comment>
<dbReference type="SMART" id="SM00790">
    <property type="entry name" value="AFOR_N"/>
    <property type="match status" value="1"/>
</dbReference>
<dbReference type="GO" id="GO:0009055">
    <property type="term" value="F:electron transfer activity"/>
    <property type="evidence" value="ECO:0007669"/>
    <property type="project" value="InterPro"/>
</dbReference>
<comment type="similarity">
    <text evidence="2">Belongs to the AOR/FOR family.</text>
</comment>
<dbReference type="InterPro" id="IPR013985">
    <property type="entry name" value="Ald_Fedxn_OxRdtase_dom3"/>
</dbReference>
<dbReference type="InterPro" id="IPR036503">
    <property type="entry name" value="Ald_Fedxn_OxRdtase_N_sf"/>
</dbReference>
<feature type="domain" description="Aldehyde ferredoxin oxidoreductase N-terminal" evidence="9">
    <location>
        <begin position="19"/>
        <end position="237"/>
    </location>
</feature>
<dbReference type="PANTHER" id="PTHR30038:SF7">
    <property type="entry name" value="TUNGSTEN-CONTAINING GLYCERALDEHYDE-3-PHOSPHATE:FERREDOXIN OXIDOREDUCTASE"/>
    <property type="match status" value="1"/>
</dbReference>